<comment type="caution">
    <text evidence="2">The sequence shown here is derived from an EMBL/GenBank/DDBJ whole genome shotgun (WGS) entry which is preliminary data.</text>
</comment>
<name>A0A371IM91_9FIRM</name>
<evidence type="ECO:0000313" key="2">
    <source>
        <dbReference type="EMBL" id="RDY21591.1"/>
    </source>
</evidence>
<keyword evidence="3" id="KW-1185">Reference proteome</keyword>
<dbReference type="Proteomes" id="UP000093352">
    <property type="component" value="Unassembled WGS sequence"/>
</dbReference>
<feature type="transmembrane region" description="Helical" evidence="1">
    <location>
        <begin position="138"/>
        <end position="155"/>
    </location>
</feature>
<feature type="transmembrane region" description="Helical" evidence="1">
    <location>
        <begin position="15"/>
        <end position="32"/>
    </location>
</feature>
<keyword evidence="1" id="KW-1133">Transmembrane helix</keyword>
<accession>A0A371IM91</accession>
<feature type="transmembrane region" description="Helical" evidence="1">
    <location>
        <begin position="167"/>
        <end position="191"/>
    </location>
</feature>
<proteinExistence type="predicted"/>
<feature type="transmembrane region" description="Helical" evidence="1">
    <location>
        <begin position="111"/>
        <end position="131"/>
    </location>
</feature>
<evidence type="ECO:0000313" key="3">
    <source>
        <dbReference type="Proteomes" id="UP000093352"/>
    </source>
</evidence>
<dbReference type="EMBL" id="MBEW02000006">
    <property type="protein sequence ID" value="RDY21591.1"/>
    <property type="molecule type" value="Genomic_DNA"/>
</dbReference>
<dbReference type="AlphaFoldDB" id="A0A371IM91"/>
<gene>
    <name evidence="2" type="ORF">BBG48_004365</name>
</gene>
<keyword evidence="1" id="KW-0472">Membrane</keyword>
<evidence type="ECO:0000256" key="1">
    <source>
        <dbReference type="SAM" id="Phobius"/>
    </source>
</evidence>
<protein>
    <submittedName>
        <fullName evidence="2">Uncharacterized protein</fullName>
    </submittedName>
</protein>
<dbReference type="STRING" id="1871336.BBG48_01695"/>
<feature type="transmembrane region" description="Helical" evidence="1">
    <location>
        <begin position="82"/>
        <end position="105"/>
    </location>
</feature>
<sequence>MIPLIRKNLILSSDLSTILSLLSLLIFFYFIIDNSLAIMPDIATFIILQAFLHSDVDTQNNKNSTFYNLPISRDTFVNAQMIYDLISIGISIVTGLVFALGMSFVGYDYKLYYLLVPIFFNFLFAGIFNFACTFSPKTASIITTLAFVIMIQAVFNKFLRPEEGFNLNVSIFGILAILLFILSKFIMIDLLNSKEF</sequence>
<organism evidence="2 3">
    <name type="scientific">Criibacterium bergeronii</name>
    <dbReference type="NCBI Taxonomy" id="1871336"/>
    <lineage>
        <taxon>Bacteria</taxon>
        <taxon>Bacillati</taxon>
        <taxon>Bacillota</taxon>
        <taxon>Clostridia</taxon>
        <taxon>Peptostreptococcales</taxon>
        <taxon>Filifactoraceae</taxon>
        <taxon>Criibacterium</taxon>
    </lineage>
</organism>
<reference evidence="2 3" key="1">
    <citation type="journal article" date="2016" name="Genome Announc.">
        <title>Draft Genome Sequence of Criibacterium bergeronii gen. nov., sp. nov., Strain CCRI-22567T, Isolated from a Vaginal Sample from a Woman with Bacterial Vaginosis.</title>
        <authorList>
            <person name="Maheux A.F."/>
            <person name="Berube E."/>
            <person name="Boudreau D.K."/>
            <person name="Raymond F."/>
            <person name="Corbeil J."/>
            <person name="Roy P.H."/>
            <person name="Boissinot M."/>
            <person name="Omar R.F."/>
        </authorList>
    </citation>
    <scope>NUCLEOTIDE SEQUENCE [LARGE SCALE GENOMIC DNA]</scope>
    <source>
        <strain evidence="2 3">CCRI-22567</strain>
    </source>
</reference>
<keyword evidence="1" id="KW-0812">Transmembrane</keyword>
<dbReference type="RefSeq" id="WP_068912276.1">
    <property type="nucleotide sequence ID" value="NZ_MBEW02000006.1"/>
</dbReference>